<dbReference type="AlphaFoldDB" id="A0A6G9Y823"/>
<dbReference type="InterPro" id="IPR001932">
    <property type="entry name" value="PPM-type_phosphatase-like_dom"/>
</dbReference>
<dbReference type="KEGG" id="nah:F5544_06920"/>
<reference evidence="2 3" key="1">
    <citation type="journal article" date="2019" name="ACS Chem. Biol.">
        <title>Identification and Mobilization of a Cryptic Antibiotic Biosynthesis Gene Locus from a Human-Pathogenic Nocardia Isolate.</title>
        <authorList>
            <person name="Herisse M."/>
            <person name="Ishida K."/>
            <person name="Porter J.L."/>
            <person name="Howden B."/>
            <person name="Hertweck C."/>
            <person name="Stinear T.P."/>
            <person name="Pidot S.J."/>
        </authorList>
    </citation>
    <scope>NUCLEOTIDE SEQUENCE [LARGE SCALE GENOMIC DNA]</scope>
    <source>
        <strain evidence="2 3">AUSMDU00012717</strain>
    </source>
</reference>
<accession>A0A6G9Y823</accession>
<name>A0A6G9Y823_9NOCA</name>
<feature type="domain" description="PPM-type phosphatase" evidence="1">
    <location>
        <begin position="24"/>
        <end position="218"/>
    </location>
</feature>
<dbReference type="EMBL" id="CP046172">
    <property type="protein sequence ID" value="QIS09294.1"/>
    <property type="molecule type" value="Genomic_DNA"/>
</dbReference>
<proteinExistence type="predicted"/>
<dbReference type="InterPro" id="IPR036457">
    <property type="entry name" value="PPM-type-like_dom_sf"/>
</dbReference>
<dbReference type="Gene3D" id="3.60.40.10">
    <property type="entry name" value="PPM-type phosphatase domain"/>
    <property type="match status" value="1"/>
</dbReference>
<gene>
    <name evidence="2" type="ORF">F5544_06920</name>
</gene>
<dbReference type="Pfam" id="PF13672">
    <property type="entry name" value="PP2C_2"/>
    <property type="match status" value="1"/>
</dbReference>
<dbReference type="SUPFAM" id="SSF81606">
    <property type="entry name" value="PP2C-like"/>
    <property type="match status" value="1"/>
</dbReference>
<sequence>MKIAVARLPMRSGDDRVFTTDRGAIILDGATSFDPDVPSASEYVDVLGAELLRRLDGADDLETILADAISTTARRLKLDCGSAPSSTVALVRIGNDAIDVLVLGDSSVVVGRNDQSYRVVTDERLAGLNLPETDQYRARLKSGGGYDETHRALLRALQNRQRGRRNHDGGYWIAEADPGAAKHAFRQRFSVDETSWIVMATDGVSNLLAPLKVSWPEVAQLDDDNLARLLAWCHEWEAVTDPNGQQQPRAKRHDDKALAVIRL</sequence>
<evidence type="ECO:0000313" key="3">
    <source>
        <dbReference type="Proteomes" id="UP000503540"/>
    </source>
</evidence>
<dbReference type="RefSeq" id="WP_167472420.1">
    <property type="nucleotide sequence ID" value="NZ_CP046172.1"/>
</dbReference>
<evidence type="ECO:0000313" key="2">
    <source>
        <dbReference type="EMBL" id="QIS09294.1"/>
    </source>
</evidence>
<protein>
    <recommendedName>
        <fullName evidence="1">PPM-type phosphatase domain-containing protein</fullName>
    </recommendedName>
</protein>
<evidence type="ECO:0000259" key="1">
    <source>
        <dbReference type="Pfam" id="PF13672"/>
    </source>
</evidence>
<keyword evidence="3" id="KW-1185">Reference proteome</keyword>
<organism evidence="2 3">
    <name type="scientific">Nocardia arthritidis</name>
    <dbReference type="NCBI Taxonomy" id="228602"/>
    <lineage>
        <taxon>Bacteria</taxon>
        <taxon>Bacillati</taxon>
        <taxon>Actinomycetota</taxon>
        <taxon>Actinomycetes</taxon>
        <taxon>Mycobacteriales</taxon>
        <taxon>Nocardiaceae</taxon>
        <taxon>Nocardia</taxon>
    </lineage>
</organism>
<dbReference type="Proteomes" id="UP000503540">
    <property type="component" value="Chromosome"/>
</dbReference>